<accession>A0AAW9S117</accession>
<dbReference type="AlphaFoldDB" id="A0AAW9S117"/>
<dbReference type="NCBIfam" id="TIGR02937">
    <property type="entry name" value="sigma70-ECF"/>
    <property type="match status" value="1"/>
</dbReference>
<evidence type="ECO:0000259" key="7">
    <source>
        <dbReference type="Pfam" id="PF08281"/>
    </source>
</evidence>
<keyword evidence="2" id="KW-0805">Transcription regulation</keyword>
<dbReference type="InterPro" id="IPR013325">
    <property type="entry name" value="RNA_pol_sigma_r2"/>
</dbReference>
<keyword evidence="5" id="KW-0804">Transcription</keyword>
<dbReference type="InterPro" id="IPR013249">
    <property type="entry name" value="RNA_pol_sigma70_r4_t2"/>
</dbReference>
<evidence type="ECO:0000256" key="3">
    <source>
        <dbReference type="ARBA" id="ARBA00023082"/>
    </source>
</evidence>
<dbReference type="InterPro" id="IPR007627">
    <property type="entry name" value="RNA_pol_sigma70_r2"/>
</dbReference>
<evidence type="ECO:0000259" key="6">
    <source>
        <dbReference type="Pfam" id="PF04542"/>
    </source>
</evidence>
<evidence type="ECO:0000256" key="4">
    <source>
        <dbReference type="ARBA" id="ARBA00023125"/>
    </source>
</evidence>
<evidence type="ECO:0000256" key="1">
    <source>
        <dbReference type="ARBA" id="ARBA00010641"/>
    </source>
</evidence>
<keyword evidence="9" id="KW-1185">Reference proteome</keyword>
<dbReference type="InterPro" id="IPR013324">
    <property type="entry name" value="RNA_pol_sigma_r3/r4-like"/>
</dbReference>
<dbReference type="Pfam" id="PF04542">
    <property type="entry name" value="Sigma70_r2"/>
    <property type="match status" value="1"/>
</dbReference>
<dbReference type="GO" id="GO:0006352">
    <property type="term" value="P:DNA-templated transcription initiation"/>
    <property type="evidence" value="ECO:0007669"/>
    <property type="project" value="InterPro"/>
</dbReference>
<proteinExistence type="inferred from homology"/>
<organism evidence="8 9">
    <name type="scientific">Rapidithrix thailandica</name>
    <dbReference type="NCBI Taxonomy" id="413964"/>
    <lineage>
        <taxon>Bacteria</taxon>
        <taxon>Pseudomonadati</taxon>
        <taxon>Bacteroidota</taxon>
        <taxon>Cytophagia</taxon>
        <taxon>Cytophagales</taxon>
        <taxon>Flammeovirgaceae</taxon>
        <taxon>Rapidithrix</taxon>
    </lineage>
</organism>
<dbReference type="InterPro" id="IPR036388">
    <property type="entry name" value="WH-like_DNA-bd_sf"/>
</dbReference>
<feature type="domain" description="RNA polymerase sigma-70 region 2" evidence="6">
    <location>
        <begin position="21"/>
        <end position="87"/>
    </location>
</feature>
<dbReference type="SUPFAM" id="SSF88659">
    <property type="entry name" value="Sigma3 and sigma4 domains of RNA polymerase sigma factors"/>
    <property type="match status" value="1"/>
</dbReference>
<comment type="similarity">
    <text evidence="1">Belongs to the sigma-70 factor family. ECF subfamily.</text>
</comment>
<protein>
    <submittedName>
        <fullName evidence="8">RNA polymerase sigma factor</fullName>
    </submittedName>
</protein>
<dbReference type="Proteomes" id="UP001403385">
    <property type="component" value="Unassembled WGS sequence"/>
</dbReference>
<dbReference type="EMBL" id="JBDKWZ010000001">
    <property type="protein sequence ID" value="MEN7546826.1"/>
    <property type="molecule type" value="Genomic_DNA"/>
</dbReference>
<keyword evidence="4" id="KW-0238">DNA-binding</keyword>
<dbReference type="PANTHER" id="PTHR43133">
    <property type="entry name" value="RNA POLYMERASE ECF-TYPE SIGMA FACTO"/>
    <property type="match status" value="1"/>
</dbReference>
<gene>
    <name evidence="8" type="ORF">AAG747_02825</name>
</gene>
<dbReference type="RefSeq" id="WP_346819607.1">
    <property type="nucleotide sequence ID" value="NZ_JBDKWZ010000001.1"/>
</dbReference>
<evidence type="ECO:0000256" key="5">
    <source>
        <dbReference type="ARBA" id="ARBA00023163"/>
    </source>
</evidence>
<sequence length="179" mass="21221">MSDEAVMTEIKNGDLDKAAILFEKYHVRLFNFFVRLTGERDISHDLTQNLFWRLLKYRQSYHAGKTFKAWMYQIARNVFYDHHQAHKATQNHRTTLEVLKDEVADTVEQMTQKEQEETLTKALQKLPADYREVLVLHKFDGMKYDEIAEILQCSPSAAKVKAHRALKKLRELYFLTENR</sequence>
<dbReference type="InterPro" id="IPR039425">
    <property type="entry name" value="RNA_pol_sigma-70-like"/>
</dbReference>
<dbReference type="Gene3D" id="1.10.1740.10">
    <property type="match status" value="1"/>
</dbReference>
<dbReference type="GO" id="GO:0016987">
    <property type="term" value="F:sigma factor activity"/>
    <property type="evidence" value="ECO:0007669"/>
    <property type="project" value="UniProtKB-KW"/>
</dbReference>
<dbReference type="PANTHER" id="PTHR43133:SF8">
    <property type="entry name" value="RNA POLYMERASE SIGMA FACTOR HI_1459-RELATED"/>
    <property type="match status" value="1"/>
</dbReference>
<name>A0AAW9S117_9BACT</name>
<feature type="domain" description="RNA polymerase sigma factor 70 region 4 type 2" evidence="7">
    <location>
        <begin position="118"/>
        <end position="169"/>
    </location>
</feature>
<keyword evidence="3" id="KW-0731">Sigma factor</keyword>
<evidence type="ECO:0000313" key="8">
    <source>
        <dbReference type="EMBL" id="MEN7546826.1"/>
    </source>
</evidence>
<dbReference type="Gene3D" id="1.10.10.10">
    <property type="entry name" value="Winged helix-like DNA-binding domain superfamily/Winged helix DNA-binding domain"/>
    <property type="match status" value="1"/>
</dbReference>
<dbReference type="SUPFAM" id="SSF88946">
    <property type="entry name" value="Sigma2 domain of RNA polymerase sigma factors"/>
    <property type="match status" value="1"/>
</dbReference>
<evidence type="ECO:0000313" key="9">
    <source>
        <dbReference type="Proteomes" id="UP001403385"/>
    </source>
</evidence>
<dbReference type="InterPro" id="IPR014284">
    <property type="entry name" value="RNA_pol_sigma-70_dom"/>
</dbReference>
<comment type="caution">
    <text evidence="8">The sequence shown here is derived from an EMBL/GenBank/DDBJ whole genome shotgun (WGS) entry which is preliminary data.</text>
</comment>
<evidence type="ECO:0000256" key="2">
    <source>
        <dbReference type="ARBA" id="ARBA00023015"/>
    </source>
</evidence>
<reference evidence="8 9" key="1">
    <citation type="submission" date="2024-04" db="EMBL/GenBank/DDBJ databases">
        <title>Novel genus in family Flammeovirgaceae.</title>
        <authorList>
            <person name="Nguyen T.H."/>
            <person name="Vuong T.Q."/>
            <person name="Le H."/>
            <person name="Kim S.-G."/>
        </authorList>
    </citation>
    <scope>NUCLEOTIDE SEQUENCE [LARGE SCALE GENOMIC DNA]</scope>
    <source>
        <strain evidence="8 9">JCM 23209</strain>
    </source>
</reference>
<dbReference type="Pfam" id="PF08281">
    <property type="entry name" value="Sigma70_r4_2"/>
    <property type="match status" value="1"/>
</dbReference>
<dbReference type="CDD" id="cd06171">
    <property type="entry name" value="Sigma70_r4"/>
    <property type="match status" value="1"/>
</dbReference>
<dbReference type="GO" id="GO:0003677">
    <property type="term" value="F:DNA binding"/>
    <property type="evidence" value="ECO:0007669"/>
    <property type="project" value="UniProtKB-KW"/>
</dbReference>